<dbReference type="GO" id="GO:0055085">
    <property type="term" value="P:transmembrane transport"/>
    <property type="evidence" value="ECO:0007669"/>
    <property type="project" value="InterPro"/>
</dbReference>
<protein>
    <submittedName>
        <fullName evidence="12">Energy transducer TonB</fullName>
    </submittedName>
</protein>
<keyword evidence="7" id="KW-0653">Protein transport</keyword>
<dbReference type="Proteomes" id="UP000653797">
    <property type="component" value="Unassembled WGS sequence"/>
</dbReference>
<comment type="similarity">
    <text evidence="2">Belongs to the TonB family.</text>
</comment>
<keyword evidence="10" id="KW-0732">Signal</keyword>
<comment type="subcellular location">
    <subcellularLocation>
        <location evidence="1">Cell inner membrane</location>
        <topology evidence="1">Single-pass membrane protein</topology>
        <orientation evidence="1">Periplasmic side</orientation>
    </subcellularLocation>
</comment>
<dbReference type="GO" id="GO:0098797">
    <property type="term" value="C:plasma membrane protein complex"/>
    <property type="evidence" value="ECO:0007669"/>
    <property type="project" value="TreeGrafter"/>
</dbReference>
<dbReference type="Pfam" id="PF03544">
    <property type="entry name" value="TonB_C"/>
    <property type="match status" value="1"/>
</dbReference>
<evidence type="ECO:0000313" key="13">
    <source>
        <dbReference type="Proteomes" id="UP000653797"/>
    </source>
</evidence>
<reference evidence="12" key="1">
    <citation type="submission" date="2020-09" db="EMBL/GenBank/DDBJ databases">
        <authorList>
            <person name="Kim M.K."/>
        </authorList>
    </citation>
    <scope>NUCLEOTIDE SEQUENCE</scope>
    <source>
        <strain evidence="12">BT704</strain>
    </source>
</reference>
<evidence type="ECO:0000259" key="11">
    <source>
        <dbReference type="PROSITE" id="PS52015"/>
    </source>
</evidence>
<dbReference type="SUPFAM" id="SSF74653">
    <property type="entry name" value="TolA/TonB C-terminal domain"/>
    <property type="match status" value="1"/>
</dbReference>
<dbReference type="PROSITE" id="PS52015">
    <property type="entry name" value="TONB_CTD"/>
    <property type="match status" value="1"/>
</dbReference>
<dbReference type="InterPro" id="IPR006260">
    <property type="entry name" value="TonB/TolA_C"/>
</dbReference>
<dbReference type="InterPro" id="IPR051045">
    <property type="entry name" value="TonB-dependent_transducer"/>
</dbReference>
<keyword evidence="8" id="KW-1133">Transmembrane helix</keyword>
<dbReference type="GO" id="GO:0031992">
    <property type="term" value="F:energy transducer activity"/>
    <property type="evidence" value="ECO:0007669"/>
    <property type="project" value="InterPro"/>
</dbReference>
<name>A0A927GDG1_9BACT</name>
<sequence>MKALSFVLLISLALCLPAHAQTDSTQKQPSIIFTVVEQHPEFPGGMRKLGQYIEKNLRYPEAARRARVEGRVFVNFVVTDQGRIEQVKVLKGFGFGTDEEAIRLVASMPNWIPARQTGKPVNVYYNLPINFRLQ</sequence>
<dbReference type="EMBL" id="JACXAA010000003">
    <property type="protein sequence ID" value="MBD2753638.1"/>
    <property type="molecule type" value="Genomic_DNA"/>
</dbReference>
<keyword evidence="5" id="KW-0997">Cell inner membrane</keyword>
<evidence type="ECO:0000256" key="10">
    <source>
        <dbReference type="SAM" id="SignalP"/>
    </source>
</evidence>
<evidence type="ECO:0000256" key="2">
    <source>
        <dbReference type="ARBA" id="ARBA00006555"/>
    </source>
</evidence>
<feature type="signal peptide" evidence="10">
    <location>
        <begin position="1"/>
        <end position="20"/>
    </location>
</feature>
<dbReference type="GO" id="GO:0030288">
    <property type="term" value="C:outer membrane-bounded periplasmic space"/>
    <property type="evidence" value="ECO:0007669"/>
    <property type="project" value="InterPro"/>
</dbReference>
<evidence type="ECO:0000256" key="9">
    <source>
        <dbReference type="ARBA" id="ARBA00023136"/>
    </source>
</evidence>
<gene>
    <name evidence="12" type="ORF">IC230_12105</name>
</gene>
<comment type="caution">
    <text evidence="12">The sequence shown here is derived from an EMBL/GenBank/DDBJ whole genome shotgun (WGS) entry which is preliminary data.</text>
</comment>
<proteinExistence type="inferred from homology"/>
<feature type="domain" description="TonB C-terminal" evidence="11">
    <location>
        <begin position="44"/>
        <end position="134"/>
    </location>
</feature>
<keyword evidence="9" id="KW-0472">Membrane</keyword>
<accession>A0A927GDG1</accession>
<evidence type="ECO:0000256" key="8">
    <source>
        <dbReference type="ARBA" id="ARBA00022989"/>
    </source>
</evidence>
<dbReference type="GO" id="GO:0015891">
    <property type="term" value="P:siderophore transport"/>
    <property type="evidence" value="ECO:0007669"/>
    <property type="project" value="InterPro"/>
</dbReference>
<evidence type="ECO:0000313" key="12">
    <source>
        <dbReference type="EMBL" id="MBD2753638.1"/>
    </source>
</evidence>
<evidence type="ECO:0000256" key="4">
    <source>
        <dbReference type="ARBA" id="ARBA00022475"/>
    </source>
</evidence>
<keyword evidence="13" id="KW-1185">Reference proteome</keyword>
<dbReference type="PANTHER" id="PTHR33446">
    <property type="entry name" value="PROTEIN TONB-RELATED"/>
    <property type="match status" value="1"/>
</dbReference>
<dbReference type="Gene3D" id="3.30.1150.10">
    <property type="match status" value="1"/>
</dbReference>
<dbReference type="AlphaFoldDB" id="A0A927GDG1"/>
<dbReference type="RefSeq" id="WP_191039231.1">
    <property type="nucleotide sequence ID" value="NZ_JACXAA010000003.1"/>
</dbReference>
<evidence type="ECO:0000256" key="5">
    <source>
        <dbReference type="ARBA" id="ARBA00022519"/>
    </source>
</evidence>
<dbReference type="InterPro" id="IPR003538">
    <property type="entry name" value="TonB"/>
</dbReference>
<evidence type="ECO:0000256" key="1">
    <source>
        <dbReference type="ARBA" id="ARBA00004383"/>
    </source>
</evidence>
<feature type="chain" id="PRO_5036999582" evidence="10">
    <location>
        <begin position="21"/>
        <end position="134"/>
    </location>
</feature>
<dbReference type="PANTHER" id="PTHR33446:SF2">
    <property type="entry name" value="PROTEIN TONB"/>
    <property type="match status" value="1"/>
</dbReference>
<evidence type="ECO:0000256" key="7">
    <source>
        <dbReference type="ARBA" id="ARBA00022927"/>
    </source>
</evidence>
<dbReference type="NCBIfam" id="TIGR01352">
    <property type="entry name" value="tonB_Cterm"/>
    <property type="match status" value="1"/>
</dbReference>
<keyword evidence="6" id="KW-0812">Transmembrane</keyword>
<keyword evidence="3" id="KW-0813">Transport</keyword>
<keyword evidence="4" id="KW-1003">Cell membrane</keyword>
<evidence type="ECO:0000256" key="6">
    <source>
        <dbReference type="ARBA" id="ARBA00022692"/>
    </source>
</evidence>
<dbReference type="GO" id="GO:0015031">
    <property type="term" value="P:protein transport"/>
    <property type="evidence" value="ECO:0007669"/>
    <property type="project" value="UniProtKB-KW"/>
</dbReference>
<organism evidence="12 13">
    <name type="scientific">Spirosoma validum</name>
    <dbReference type="NCBI Taxonomy" id="2771355"/>
    <lineage>
        <taxon>Bacteria</taxon>
        <taxon>Pseudomonadati</taxon>
        <taxon>Bacteroidota</taxon>
        <taxon>Cytophagia</taxon>
        <taxon>Cytophagales</taxon>
        <taxon>Cytophagaceae</taxon>
        <taxon>Spirosoma</taxon>
    </lineage>
</organism>
<dbReference type="InterPro" id="IPR037682">
    <property type="entry name" value="TonB_C"/>
</dbReference>
<evidence type="ECO:0000256" key="3">
    <source>
        <dbReference type="ARBA" id="ARBA00022448"/>
    </source>
</evidence>
<dbReference type="PRINTS" id="PR01374">
    <property type="entry name" value="TONBPROTEIN"/>
</dbReference>